<feature type="domain" description="Inosine/uridine-preferring nucleoside hydrolase" evidence="3">
    <location>
        <begin position="5"/>
        <end position="305"/>
    </location>
</feature>
<keyword evidence="2" id="KW-0326">Glycosidase</keyword>
<dbReference type="GO" id="GO:0016787">
    <property type="term" value="F:hydrolase activity"/>
    <property type="evidence" value="ECO:0007669"/>
    <property type="project" value="UniProtKB-KW"/>
</dbReference>
<dbReference type="PANTHER" id="PTHR12304">
    <property type="entry name" value="INOSINE-URIDINE PREFERRING NUCLEOSIDE HYDROLASE"/>
    <property type="match status" value="1"/>
</dbReference>
<dbReference type="SUPFAM" id="SSF53590">
    <property type="entry name" value="Nucleoside hydrolase"/>
    <property type="match status" value="1"/>
</dbReference>
<keyword evidence="5" id="KW-1185">Reference proteome</keyword>
<evidence type="ECO:0000313" key="5">
    <source>
        <dbReference type="Proteomes" id="UP001327225"/>
    </source>
</evidence>
<evidence type="ECO:0000313" key="4">
    <source>
        <dbReference type="EMBL" id="WQQ25117.1"/>
    </source>
</evidence>
<dbReference type="InterPro" id="IPR015910">
    <property type="entry name" value="I/U_nuclsd_hydro_CS"/>
</dbReference>
<protein>
    <submittedName>
        <fullName evidence="4">Nucleoside hydrolase</fullName>
    </submittedName>
</protein>
<evidence type="ECO:0000256" key="1">
    <source>
        <dbReference type="ARBA" id="ARBA00022801"/>
    </source>
</evidence>
<sequence length="318" mass="32987">MSVPVVLDCDTGTDDAVAIMVAALHPGLELLGVTTVWGNHDVRHTTDNSLRVLDLVGRGGVGGVGVHPGWNGPVRPRLEELPTGRADLPATLPVPASATAARGPAVEWLVETLRGTTRPVTVVPTGPLTNLAAAVAADPGIVEAVGGLVVLGGTHRESGVTPYAERNVWCDPEAAHDVLTAGFRDVLLVTMDATFSAPLTAADTARLRAVGTVAAATAADFVDARIDWYRRDPAMAALGAAPLHDPLAVACLLDPAVVEVREAWTTVERTDPTTYGATRFTFAGDEPVGAPVRVALGADHDRFLDLLEEALAAGPRIG</sequence>
<dbReference type="RefSeq" id="WP_322936612.1">
    <property type="nucleotide sequence ID" value="NZ_CP141059.1"/>
</dbReference>
<evidence type="ECO:0000256" key="2">
    <source>
        <dbReference type="ARBA" id="ARBA00023295"/>
    </source>
</evidence>
<proteinExistence type="predicted"/>
<dbReference type="Pfam" id="PF01156">
    <property type="entry name" value="IU_nuc_hydro"/>
    <property type="match status" value="1"/>
</dbReference>
<dbReference type="Proteomes" id="UP001327225">
    <property type="component" value="Chromosome"/>
</dbReference>
<organism evidence="4 5">
    <name type="scientific">Nocardioides bizhenqiangii</name>
    <dbReference type="NCBI Taxonomy" id="3095076"/>
    <lineage>
        <taxon>Bacteria</taxon>
        <taxon>Bacillati</taxon>
        <taxon>Actinomycetota</taxon>
        <taxon>Actinomycetes</taxon>
        <taxon>Propionibacteriales</taxon>
        <taxon>Nocardioidaceae</taxon>
        <taxon>Nocardioides</taxon>
    </lineage>
</organism>
<evidence type="ECO:0000259" key="3">
    <source>
        <dbReference type="Pfam" id="PF01156"/>
    </source>
</evidence>
<dbReference type="EMBL" id="CP141059">
    <property type="protein sequence ID" value="WQQ25117.1"/>
    <property type="molecule type" value="Genomic_DNA"/>
</dbReference>
<keyword evidence="1 4" id="KW-0378">Hydrolase</keyword>
<accession>A0ABZ0ZLC4</accession>
<gene>
    <name evidence="4" type="ORF">SHK19_14220</name>
</gene>
<dbReference type="Gene3D" id="3.90.245.10">
    <property type="entry name" value="Ribonucleoside hydrolase-like"/>
    <property type="match status" value="1"/>
</dbReference>
<dbReference type="InterPro" id="IPR036452">
    <property type="entry name" value="Ribo_hydro-like"/>
</dbReference>
<dbReference type="PROSITE" id="PS01247">
    <property type="entry name" value="IUNH"/>
    <property type="match status" value="1"/>
</dbReference>
<name>A0ABZ0ZLC4_9ACTN</name>
<dbReference type="InterPro" id="IPR023186">
    <property type="entry name" value="IUNH"/>
</dbReference>
<dbReference type="InterPro" id="IPR001910">
    <property type="entry name" value="Inosine/uridine_hydrolase_dom"/>
</dbReference>
<reference evidence="5" key="1">
    <citation type="submission" date="2023-12" db="EMBL/GenBank/DDBJ databases">
        <title>Novel species in genus Nocardioides.</title>
        <authorList>
            <person name="Zhou H."/>
        </authorList>
    </citation>
    <scope>NUCLEOTIDE SEQUENCE [LARGE SCALE GENOMIC DNA]</scope>
    <source>
        <strain evidence="5">HM61</strain>
    </source>
</reference>
<dbReference type="PANTHER" id="PTHR12304:SF4">
    <property type="entry name" value="URIDINE NUCLEOSIDASE"/>
    <property type="match status" value="1"/>
</dbReference>